<name>A0A1Y1K1W8_PHOPY</name>
<protein>
    <submittedName>
        <fullName evidence="1">Uncharacterized protein</fullName>
    </submittedName>
</protein>
<sequence length="126" mass="14319">MTSSSFSSTSTKVTLLHDPSPDRSADFVISIPFLNLIDARWACCSAAPDVGARDAMWGLDFDDIFATALSYIEYLLSFRHADLVHPYLFQEKNLSYLFENICVCLFFIKLSFEELSNLYALILEEQ</sequence>
<reference evidence="1" key="1">
    <citation type="journal article" date="2016" name="Sci. Rep.">
        <title>Molecular characterization of firefly nuptial gifts: a multi-omics approach sheds light on postcopulatory sexual selection.</title>
        <authorList>
            <person name="Al-Wathiqui N."/>
            <person name="Fallon T.R."/>
            <person name="South A."/>
            <person name="Weng J.K."/>
            <person name="Lewis S.M."/>
        </authorList>
    </citation>
    <scope>NUCLEOTIDE SEQUENCE</scope>
</reference>
<dbReference type="EMBL" id="GEZM01099353">
    <property type="protein sequence ID" value="JAV53366.1"/>
    <property type="molecule type" value="Transcribed_RNA"/>
</dbReference>
<evidence type="ECO:0000313" key="1">
    <source>
        <dbReference type="EMBL" id="JAV53366.1"/>
    </source>
</evidence>
<organism evidence="1">
    <name type="scientific">Photinus pyralis</name>
    <name type="common">Common eastern firefly</name>
    <name type="synonym">Lampyris pyralis</name>
    <dbReference type="NCBI Taxonomy" id="7054"/>
    <lineage>
        <taxon>Eukaryota</taxon>
        <taxon>Metazoa</taxon>
        <taxon>Ecdysozoa</taxon>
        <taxon>Arthropoda</taxon>
        <taxon>Hexapoda</taxon>
        <taxon>Insecta</taxon>
        <taxon>Pterygota</taxon>
        <taxon>Neoptera</taxon>
        <taxon>Endopterygota</taxon>
        <taxon>Coleoptera</taxon>
        <taxon>Polyphaga</taxon>
        <taxon>Elateriformia</taxon>
        <taxon>Elateroidea</taxon>
        <taxon>Lampyridae</taxon>
        <taxon>Lampyrinae</taxon>
        <taxon>Photinus</taxon>
    </lineage>
</organism>
<accession>A0A1Y1K1W8</accession>
<proteinExistence type="predicted"/>
<dbReference type="AlphaFoldDB" id="A0A1Y1K1W8"/>